<organism evidence="1 2">
    <name type="scientific">Sulfitobacter indolifex HEL-45</name>
    <dbReference type="NCBI Taxonomy" id="391624"/>
    <lineage>
        <taxon>Bacteria</taxon>
        <taxon>Pseudomonadati</taxon>
        <taxon>Pseudomonadota</taxon>
        <taxon>Alphaproteobacteria</taxon>
        <taxon>Rhodobacterales</taxon>
        <taxon>Roseobacteraceae</taxon>
        <taxon>Sulfitobacter</taxon>
    </lineage>
</organism>
<gene>
    <name evidence="1" type="ORF">OIHEL45_16971</name>
</gene>
<dbReference type="SUPFAM" id="SSF53795">
    <property type="entry name" value="PEP carboxykinase-like"/>
    <property type="match status" value="1"/>
</dbReference>
<evidence type="ECO:0008006" key="3">
    <source>
        <dbReference type="Google" id="ProtNLM"/>
    </source>
</evidence>
<dbReference type="InterPro" id="IPR027417">
    <property type="entry name" value="P-loop_NTPase"/>
</dbReference>
<name>A0ABP2D5G7_9RHOB</name>
<dbReference type="EMBL" id="ABID01000018">
    <property type="protein sequence ID" value="EDQ03429.1"/>
    <property type="molecule type" value="Genomic_DNA"/>
</dbReference>
<dbReference type="Proteomes" id="UP000003257">
    <property type="component" value="Unassembled WGS sequence"/>
</dbReference>
<dbReference type="RefSeq" id="WP_007121011.1">
    <property type="nucleotide sequence ID" value="NZ_ABID01000018.1"/>
</dbReference>
<protein>
    <recommendedName>
        <fullName evidence="3">HPr kinase</fullName>
    </recommendedName>
</protein>
<dbReference type="Gene3D" id="3.40.50.300">
    <property type="entry name" value="P-loop containing nucleotide triphosphate hydrolases"/>
    <property type="match status" value="1"/>
</dbReference>
<reference evidence="1 2" key="1">
    <citation type="submission" date="2007-11" db="EMBL/GenBank/DDBJ databases">
        <authorList>
            <person name="Wagner-Dobler I."/>
            <person name="Ferriera S."/>
            <person name="Johnson J."/>
            <person name="Kravitz S."/>
            <person name="Beeson K."/>
            <person name="Sutton G."/>
            <person name="Rogers Y.-H."/>
            <person name="Friedman R."/>
            <person name="Frazier M."/>
            <person name="Venter J.C."/>
        </authorList>
    </citation>
    <scope>NUCLEOTIDE SEQUENCE [LARGE SCALE GENOMIC DNA]</scope>
    <source>
        <strain evidence="1 2">HEL-45</strain>
    </source>
</reference>
<evidence type="ECO:0000313" key="2">
    <source>
        <dbReference type="Proteomes" id="UP000003257"/>
    </source>
</evidence>
<proteinExistence type="predicted"/>
<evidence type="ECO:0000313" key="1">
    <source>
        <dbReference type="EMBL" id="EDQ03429.1"/>
    </source>
</evidence>
<accession>A0ABP2D5G7</accession>
<comment type="caution">
    <text evidence="1">The sequence shown here is derived from an EMBL/GenBank/DDBJ whole genome shotgun (WGS) entry which is preliminary data.</text>
</comment>
<sequence length="309" mass="34052">MTLPKIYRAFNLIIQSDFILDGLEEVEAESSEIDLHVKRSTGIVRDATPQIDPQFNIVPGEQYMHWYHIGAYLLDDDHNVLVETHEGTPDHSVAQALLGIVMSIVLERRQVLCLHASAVNVNGQAALFLGDKGAGKSTTSAALLHRGHLPVTDDLVAVDPAGDALTIRPGFSVMKLWPDSIAALSLKKEDEDRLIHPSSTKVMKRMPVKIPSVNVPMGAAFTLSRSPDVSEVSAERLPSHEALQQILRYTFMARYGETRLGPEHLKGHMQRCAAIVSKIAVYDLKIPEDLSQLDRLSEEIETQIAKTAA</sequence>
<keyword evidence="2" id="KW-1185">Reference proteome</keyword>